<evidence type="ECO:0000313" key="2">
    <source>
        <dbReference type="EMBL" id="MFC4638154.1"/>
    </source>
</evidence>
<protein>
    <submittedName>
        <fullName evidence="2">MauE/DoxX family redox-associated membrane protein</fullName>
    </submittedName>
</protein>
<gene>
    <name evidence="2" type="ORF">ACFO0D_07350</name>
</gene>
<proteinExistence type="predicted"/>
<keyword evidence="3" id="KW-1185">Reference proteome</keyword>
<name>A0ABV9I7J0_9DEIO</name>
<dbReference type="Proteomes" id="UP001595952">
    <property type="component" value="Unassembled WGS sequence"/>
</dbReference>
<feature type="transmembrane region" description="Helical" evidence="1">
    <location>
        <begin position="45"/>
        <end position="63"/>
    </location>
</feature>
<feature type="transmembrane region" description="Helical" evidence="1">
    <location>
        <begin position="70"/>
        <end position="89"/>
    </location>
</feature>
<feature type="transmembrane region" description="Helical" evidence="1">
    <location>
        <begin position="101"/>
        <end position="118"/>
    </location>
</feature>
<keyword evidence="1" id="KW-0472">Membrane</keyword>
<evidence type="ECO:0000313" key="3">
    <source>
        <dbReference type="Proteomes" id="UP001595952"/>
    </source>
</evidence>
<dbReference type="RefSeq" id="WP_380061167.1">
    <property type="nucleotide sequence ID" value="NZ_JBHSEI010000005.1"/>
</dbReference>
<organism evidence="2 3">
    <name type="scientific">Deinococcus hohokamensis</name>
    <dbReference type="NCBI Taxonomy" id="309883"/>
    <lineage>
        <taxon>Bacteria</taxon>
        <taxon>Thermotogati</taxon>
        <taxon>Deinococcota</taxon>
        <taxon>Deinococci</taxon>
        <taxon>Deinococcales</taxon>
        <taxon>Deinococcaceae</taxon>
        <taxon>Deinococcus</taxon>
    </lineage>
</organism>
<keyword evidence="1" id="KW-1133">Transmembrane helix</keyword>
<dbReference type="PANTHER" id="PTHR36974">
    <property type="entry name" value="MEMBRANE PROTEIN-RELATED"/>
    <property type="match status" value="1"/>
</dbReference>
<sequence length="124" mass="13394">MSVPARLTPSPLLLAALFCAAGVLHFLKPEVFDRIVPPATPLSPRAATLLSGVAELAGGLGLLHPATRPAARWGLLALLLAVYPANLYMAQAPDKFGVPAWVAWARLPLQPLLMWWVWTAGRRR</sequence>
<reference evidence="3" key="1">
    <citation type="journal article" date="2019" name="Int. J. Syst. Evol. Microbiol.">
        <title>The Global Catalogue of Microorganisms (GCM) 10K type strain sequencing project: providing services to taxonomists for standard genome sequencing and annotation.</title>
        <authorList>
            <consortium name="The Broad Institute Genomics Platform"/>
            <consortium name="The Broad Institute Genome Sequencing Center for Infectious Disease"/>
            <person name="Wu L."/>
            <person name="Ma J."/>
        </authorList>
    </citation>
    <scope>NUCLEOTIDE SEQUENCE [LARGE SCALE GENOMIC DNA]</scope>
    <source>
        <strain evidence="3">CCUG 55995</strain>
    </source>
</reference>
<accession>A0ABV9I7J0</accession>
<dbReference type="EMBL" id="JBHSEI010000005">
    <property type="protein sequence ID" value="MFC4638154.1"/>
    <property type="molecule type" value="Genomic_DNA"/>
</dbReference>
<keyword evidence="1" id="KW-0812">Transmembrane</keyword>
<dbReference type="PANTHER" id="PTHR36974:SF1">
    <property type="entry name" value="DOXX FAMILY MEMBRANE PROTEIN"/>
    <property type="match status" value="1"/>
</dbReference>
<evidence type="ECO:0000256" key="1">
    <source>
        <dbReference type="SAM" id="Phobius"/>
    </source>
</evidence>
<comment type="caution">
    <text evidence="2">The sequence shown here is derived from an EMBL/GenBank/DDBJ whole genome shotgun (WGS) entry which is preliminary data.</text>
</comment>